<feature type="compositionally biased region" description="Low complexity" evidence="1">
    <location>
        <begin position="558"/>
        <end position="574"/>
    </location>
</feature>
<dbReference type="GO" id="GO:0005524">
    <property type="term" value="F:ATP binding"/>
    <property type="evidence" value="ECO:0007669"/>
    <property type="project" value="InterPro"/>
</dbReference>
<dbReference type="Gene3D" id="1.25.10.10">
    <property type="entry name" value="Leucine-rich Repeat Variant"/>
    <property type="match status" value="1"/>
</dbReference>
<feature type="domain" description="Protein kinase" evidence="2">
    <location>
        <begin position="28"/>
        <end position="327"/>
    </location>
</feature>
<organism evidence="3 4">
    <name type="scientific">Thamnocephalis sphaerospora</name>
    <dbReference type="NCBI Taxonomy" id="78915"/>
    <lineage>
        <taxon>Eukaryota</taxon>
        <taxon>Fungi</taxon>
        <taxon>Fungi incertae sedis</taxon>
        <taxon>Zoopagomycota</taxon>
        <taxon>Zoopagomycotina</taxon>
        <taxon>Zoopagomycetes</taxon>
        <taxon>Zoopagales</taxon>
        <taxon>Sigmoideomycetaceae</taxon>
        <taxon>Thamnocephalis</taxon>
    </lineage>
</organism>
<dbReference type="GO" id="GO:0006409">
    <property type="term" value="P:tRNA export from nucleus"/>
    <property type="evidence" value="ECO:0007669"/>
    <property type="project" value="TreeGrafter"/>
</dbReference>
<dbReference type="PANTHER" id="PTHR12984:SF3">
    <property type="entry name" value="N-TERMINAL KINASE-LIKE PROTEIN"/>
    <property type="match status" value="1"/>
</dbReference>
<dbReference type="Pfam" id="PF07714">
    <property type="entry name" value="PK_Tyr_Ser-Thr"/>
    <property type="match status" value="1"/>
</dbReference>
<keyword evidence="4" id="KW-1185">Reference proteome</keyword>
<evidence type="ECO:0000256" key="1">
    <source>
        <dbReference type="SAM" id="MobiDB-lite"/>
    </source>
</evidence>
<dbReference type="InterPro" id="IPR001245">
    <property type="entry name" value="Ser-Thr/Tyr_kinase_cat_dom"/>
</dbReference>
<dbReference type="InterPro" id="IPR016024">
    <property type="entry name" value="ARM-type_fold"/>
</dbReference>
<sequence>MAAVFSGLVKSTISTLVSSVSAGQEFPYTIGDRVPNFGNDSVWTLHTGRKNADNSAVSIFAYDRARGSTGQLALARNAFSKFRTIRHPGLLRYVDGIETEEHIYLVTDPVRPLQAVLADDRDDNVIAWGLFSIASMLNFLNQDCSLVHGNLRMSSVFVNDAGEWKLGGLELLSTLKDERPFITTNASIIPDAKRYAAPEVCRGSWDTIKEHSPSATDAWLYGCLTYEVFNGPFMQADQLRTPGRIPQTLRQPYLSLLDTNPRTRASLGLFLEHANRSGGYFGNSFVQTNLFLENLNIKDDQERERFLSNLESTIGKFPVEFNKHKVLPELLKALEFGSGGSKVIGPIASISGQLNRDEYHALVEPTVTKMFALPDRGIRHGLLEHLALFVVHLDTKTVSNTIFTHYVTGFNDSAPIIRDATVRSALAIAPKLSDKTINNDLSKYLGRALTDPEPGIRTNAIVCLGKLAKTFNASTRSKMLLPALFGSLRDPFPAARSCALSAIGATLELCTAAEFATRMLPSISPMLIDPDRSVRTQAFKIASQLMQKLEDHSAQMPDEAPVAPGAAPGSAAGGEMSAGGISSSAIAIGADWAGWAVSSVARKVQSVADTLFLCTHN</sequence>
<dbReference type="PANTHER" id="PTHR12984">
    <property type="entry name" value="SCY1-RELATED S/T PROTEIN KINASE-LIKE"/>
    <property type="match status" value="1"/>
</dbReference>
<reference evidence="4" key="1">
    <citation type="journal article" date="2018" name="Nat. Microbiol.">
        <title>Leveraging single-cell genomics to expand the fungal tree of life.</title>
        <authorList>
            <person name="Ahrendt S.R."/>
            <person name="Quandt C.A."/>
            <person name="Ciobanu D."/>
            <person name="Clum A."/>
            <person name="Salamov A."/>
            <person name="Andreopoulos B."/>
            <person name="Cheng J.F."/>
            <person name="Woyke T."/>
            <person name="Pelin A."/>
            <person name="Henrissat B."/>
            <person name="Reynolds N.K."/>
            <person name="Benny G.L."/>
            <person name="Smith M.E."/>
            <person name="James T.Y."/>
            <person name="Grigoriev I.V."/>
        </authorList>
    </citation>
    <scope>NUCLEOTIDE SEQUENCE [LARGE SCALE GENOMIC DNA]</scope>
    <source>
        <strain evidence="4">RSA 1356</strain>
    </source>
</reference>
<dbReference type="GO" id="GO:0005737">
    <property type="term" value="C:cytoplasm"/>
    <property type="evidence" value="ECO:0007669"/>
    <property type="project" value="TreeGrafter"/>
</dbReference>
<accession>A0A4P9XWC2</accession>
<dbReference type="STRING" id="78915.A0A4P9XWC2"/>
<dbReference type="Gene3D" id="3.30.200.20">
    <property type="entry name" value="Phosphorylase Kinase, domain 1"/>
    <property type="match status" value="1"/>
</dbReference>
<dbReference type="SUPFAM" id="SSF56112">
    <property type="entry name" value="Protein kinase-like (PK-like)"/>
    <property type="match status" value="1"/>
</dbReference>
<feature type="region of interest" description="Disordered" evidence="1">
    <location>
        <begin position="552"/>
        <end position="574"/>
    </location>
</feature>
<dbReference type="AlphaFoldDB" id="A0A4P9XWC2"/>
<evidence type="ECO:0000259" key="2">
    <source>
        <dbReference type="PROSITE" id="PS50011"/>
    </source>
</evidence>
<evidence type="ECO:0000313" key="4">
    <source>
        <dbReference type="Proteomes" id="UP000271241"/>
    </source>
</evidence>
<dbReference type="SUPFAM" id="SSF48371">
    <property type="entry name" value="ARM repeat"/>
    <property type="match status" value="1"/>
</dbReference>
<dbReference type="OrthoDB" id="447103at2759"/>
<dbReference type="GO" id="GO:0004672">
    <property type="term" value="F:protein kinase activity"/>
    <property type="evidence" value="ECO:0007669"/>
    <property type="project" value="InterPro"/>
</dbReference>
<dbReference type="InterPro" id="IPR000719">
    <property type="entry name" value="Prot_kinase_dom"/>
</dbReference>
<dbReference type="InterPro" id="IPR011009">
    <property type="entry name" value="Kinase-like_dom_sf"/>
</dbReference>
<dbReference type="InterPro" id="IPR051177">
    <property type="entry name" value="CIK-Related_Protein"/>
</dbReference>
<evidence type="ECO:0000313" key="3">
    <source>
        <dbReference type="EMBL" id="RKP10625.1"/>
    </source>
</evidence>
<dbReference type="EMBL" id="KZ992444">
    <property type="protein sequence ID" value="RKP10625.1"/>
    <property type="molecule type" value="Genomic_DNA"/>
</dbReference>
<dbReference type="InterPro" id="IPR011989">
    <property type="entry name" value="ARM-like"/>
</dbReference>
<dbReference type="PROSITE" id="PS50011">
    <property type="entry name" value="PROTEIN_KINASE_DOM"/>
    <property type="match status" value="1"/>
</dbReference>
<dbReference type="Proteomes" id="UP000271241">
    <property type="component" value="Unassembled WGS sequence"/>
</dbReference>
<dbReference type="Gene3D" id="1.10.510.10">
    <property type="entry name" value="Transferase(Phosphotransferase) domain 1"/>
    <property type="match status" value="1"/>
</dbReference>
<name>A0A4P9XWC2_9FUNG</name>
<dbReference type="Pfam" id="PF20168">
    <property type="entry name" value="PDS5"/>
    <property type="match status" value="1"/>
</dbReference>
<protein>
    <submittedName>
        <fullName evidence="3">Armadillo-type protein</fullName>
    </submittedName>
</protein>
<proteinExistence type="predicted"/>
<gene>
    <name evidence="3" type="ORF">THASP1DRAFT_12590</name>
</gene>